<evidence type="ECO:0008006" key="4">
    <source>
        <dbReference type="Google" id="ProtNLM"/>
    </source>
</evidence>
<evidence type="ECO:0000313" key="2">
    <source>
        <dbReference type="EMBL" id="ANY18709.1"/>
    </source>
</evidence>
<keyword evidence="1" id="KW-1133">Transmembrane helix</keyword>
<dbReference type="EMBL" id="CP016591">
    <property type="protein sequence ID" value="ANY18709.1"/>
    <property type="molecule type" value="Genomic_DNA"/>
</dbReference>
<feature type="transmembrane region" description="Helical" evidence="1">
    <location>
        <begin position="146"/>
        <end position="166"/>
    </location>
</feature>
<proteinExistence type="predicted"/>
<dbReference type="OrthoDB" id="7349915at2"/>
<dbReference type="Pfam" id="PF11188">
    <property type="entry name" value="DUF2975"/>
    <property type="match status" value="1"/>
</dbReference>
<feature type="transmembrane region" description="Helical" evidence="1">
    <location>
        <begin position="12"/>
        <end position="40"/>
    </location>
</feature>
<feature type="transmembrane region" description="Helical" evidence="1">
    <location>
        <begin position="106"/>
        <end position="131"/>
    </location>
</feature>
<dbReference type="STRING" id="692370.A6F68_00174"/>
<dbReference type="InterPro" id="IPR021354">
    <property type="entry name" value="DUF2975"/>
</dbReference>
<dbReference type="RefSeq" id="WP_067675021.1">
    <property type="nucleotide sequence ID" value="NZ_CP016591.1"/>
</dbReference>
<sequence>MSLRPKDPLLTAARLVIGFFIAIGGLVIAAIVVGIPAMLLNQAWILAAVADEGVTAGPEIFGAIGITLVCIAAFIALAIWFLILLRRIVDTVGKGDPFVPENANRLARMGWIVVGTQVLSIPGGAMVLWLAEVFKEAENIHVNGDVGISGGAIVLILVLFILARVFRQGAAMREDLEGTV</sequence>
<accession>A0A1B2A975</accession>
<reference evidence="2 3" key="1">
    <citation type="submission" date="2016-07" db="EMBL/GenBank/DDBJ databases">
        <title>Complete genome sequence of Altererythrobacter dongtanensis KCTC 22672, a type strain with esterase isolated from tidal flat.</title>
        <authorList>
            <person name="Cheng H."/>
            <person name="Wu Y.-H."/>
            <person name="Zhou P."/>
            <person name="Huo Y.-Y."/>
            <person name="Wang C.-S."/>
            <person name="Xu X.-W."/>
        </authorList>
    </citation>
    <scope>NUCLEOTIDE SEQUENCE [LARGE SCALE GENOMIC DNA]</scope>
    <source>
        <strain evidence="2 3">KCTC 22672</strain>
    </source>
</reference>
<keyword evidence="1" id="KW-0472">Membrane</keyword>
<evidence type="ECO:0000256" key="1">
    <source>
        <dbReference type="SAM" id="Phobius"/>
    </source>
</evidence>
<name>A0A1B2A975_9SPHN</name>
<feature type="transmembrane region" description="Helical" evidence="1">
    <location>
        <begin position="60"/>
        <end position="85"/>
    </location>
</feature>
<protein>
    <recommendedName>
        <fullName evidence="4">DUF2975 domain-containing protein</fullName>
    </recommendedName>
</protein>
<dbReference type="KEGG" id="ado:A6F68_00174"/>
<dbReference type="Proteomes" id="UP000092932">
    <property type="component" value="Chromosome"/>
</dbReference>
<gene>
    <name evidence="2" type="ORF">A6F68_00174</name>
</gene>
<dbReference type="PATRIC" id="fig|692370.5.peg.180"/>
<keyword evidence="3" id="KW-1185">Reference proteome</keyword>
<keyword evidence="1" id="KW-0812">Transmembrane</keyword>
<organism evidence="2 3">
    <name type="scientific">Tsuneonella dongtanensis</name>
    <dbReference type="NCBI Taxonomy" id="692370"/>
    <lineage>
        <taxon>Bacteria</taxon>
        <taxon>Pseudomonadati</taxon>
        <taxon>Pseudomonadota</taxon>
        <taxon>Alphaproteobacteria</taxon>
        <taxon>Sphingomonadales</taxon>
        <taxon>Erythrobacteraceae</taxon>
        <taxon>Tsuneonella</taxon>
    </lineage>
</organism>
<dbReference type="AlphaFoldDB" id="A0A1B2A975"/>
<evidence type="ECO:0000313" key="3">
    <source>
        <dbReference type="Proteomes" id="UP000092932"/>
    </source>
</evidence>